<dbReference type="Proteomes" id="UP000321026">
    <property type="component" value="Unassembled WGS sequence"/>
</dbReference>
<dbReference type="AlphaFoldDB" id="A0A5C7J2S0"/>
<sequence length="110" mass="11354">MTNIFLLMKDLNGSVSYGLTFSDKAYSTTLAPNVAQSLAVPGDCDVAVFSSSTAADFYVNPEGTAAIPGGAFALSTSELNPVIREVTPGGTLSFISSTACVVRVAFYASK</sequence>
<protein>
    <submittedName>
        <fullName evidence="1">Uncharacterized protein</fullName>
    </submittedName>
</protein>
<evidence type="ECO:0000313" key="1">
    <source>
        <dbReference type="EMBL" id="TXG75800.1"/>
    </source>
</evidence>
<evidence type="ECO:0000313" key="2">
    <source>
        <dbReference type="Proteomes" id="UP000321026"/>
    </source>
</evidence>
<reference evidence="1 2" key="1">
    <citation type="submission" date="2018-09" db="EMBL/GenBank/DDBJ databases">
        <title>Metagenome Assembled Genomes from an Advanced Water Purification Facility.</title>
        <authorList>
            <person name="Stamps B.W."/>
            <person name="Spear J.R."/>
        </authorList>
    </citation>
    <scope>NUCLEOTIDE SEQUENCE [LARGE SCALE GENOMIC DNA]</scope>
    <source>
        <strain evidence="1">Bin_63_2</strain>
    </source>
</reference>
<dbReference type="EMBL" id="SSDS01000104">
    <property type="protein sequence ID" value="TXG75800.1"/>
    <property type="molecule type" value="Genomic_DNA"/>
</dbReference>
<accession>A0A5C7J2S0</accession>
<gene>
    <name evidence="1" type="ORF">E6Q11_06565</name>
</gene>
<proteinExistence type="predicted"/>
<comment type="caution">
    <text evidence="1">The sequence shown here is derived from an EMBL/GenBank/DDBJ whole genome shotgun (WGS) entry which is preliminary data.</text>
</comment>
<organism evidence="1 2">
    <name type="scientific">Candidatus Dojkabacteria bacterium</name>
    <dbReference type="NCBI Taxonomy" id="2099670"/>
    <lineage>
        <taxon>Bacteria</taxon>
        <taxon>Candidatus Dojkabacteria</taxon>
    </lineage>
</organism>
<name>A0A5C7J2S0_9BACT</name>